<name>A0A371CL75_9APHY</name>
<evidence type="ECO:0000256" key="2">
    <source>
        <dbReference type="SAM" id="Phobius"/>
    </source>
</evidence>
<dbReference type="Proteomes" id="UP000256964">
    <property type="component" value="Unassembled WGS sequence"/>
</dbReference>
<evidence type="ECO:0000256" key="1">
    <source>
        <dbReference type="SAM" id="MobiDB-lite"/>
    </source>
</evidence>
<keyword evidence="2" id="KW-0472">Membrane</keyword>
<protein>
    <submittedName>
        <fullName evidence="3">Uncharacterized protein</fullName>
    </submittedName>
</protein>
<evidence type="ECO:0000313" key="3">
    <source>
        <dbReference type="EMBL" id="RDX41029.1"/>
    </source>
</evidence>
<proteinExistence type="predicted"/>
<feature type="compositionally biased region" description="Polar residues" evidence="1">
    <location>
        <begin position="23"/>
        <end position="35"/>
    </location>
</feature>
<sequence>MYMYVTKYELQRIRTTAISPNSQNLEGIATPSTSDRPAPCLHSKSPPLHLDNRTVAQLPPRWTRRPRLRLRLLHAQRSSPRPRRRRVRLLDPPLLLLLARARMRQRHRALRRRVPTTLTADGDTAWSRGRRSERVTRRLERGGPAGCGVVEAKALRELYVVIVVVLIFFDHRSFERSASTSTGSSLHSGPRMRLRVQELLTRALVVAIELCLHGRRCLKLLVRVGRESGGAVFVAPIKVEQPLYVLLFLVRLTDGVRLLLLFLNLSFILFDFLFDFLLDFLVLFDFLILLVFLAPFLVVRRNGVRTTRRAKTIWALREGLRSRSRLRLLPLRRRHSP</sequence>
<evidence type="ECO:0000313" key="4">
    <source>
        <dbReference type="Proteomes" id="UP000256964"/>
    </source>
</evidence>
<gene>
    <name evidence="3" type="ORF">OH76DRAFT_258597</name>
</gene>
<keyword evidence="4" id="KW-1185">Reference proteome</keyword>
<keyword evidence="2" id="KW-0812">Transmembrane</keyword>
<dbReference type="AlphaFoldDB" id="A0A371CL75"/>
<accession>A0A371CL75</accession>
<dbReference type="EMBL" id="KZ857527">
    <property type="protein sequence ID" value="RDX41029.1"/>
    <property type="molecule type" value="Genomic_DNA"/>
</dbReference>
<reference evidence="3 4" key="1">
    <citation type="journal article" date="2018" name="Biotechnol. Biofuels">
        <title>Integrative visual omics of the white-rot fungus Polyporus brumalis exposes the biotechnological potential of its oxidative enzymes for delignifying raw plant biomass.</title>
        <authorList>
            <person name="Miyauchi S."/>
            <person name="Rancon A."/>
            <person name="Drula E."/>
            <person name="Hage H."/>
            <person name="Chaduli D."/>
            <person name="Favel A."/>
            <person name="Grisel S."/>
            <person name="Henrissat B."/>
            <person name="Herpoel-Gimbert I."/>
            <person name="Ruiz-Duenas F.J."/>
            <person name="Chevret D."/>
            <person name="Hainaut M."/>
            <person name="Lin J."/>
            <person name="Wang M."/>
            <person name="Pangilinan J."/>
            <person name="Lipzen A."/>
            <person name="Lesage-Meessen L."/>
            <person name="Navarro D."/>
            <person name="Riley R."/>
            <person name="Grigoriev I.V."/>
            <person name="Zhou S."/>
            <person name="Raouche S."/>
            <person name="Rosso M.N."/>
        </authorList>
    </citation>
    <scope>NUCLEOTIDE SEQUENCE [LARGE SCALE GENOMIC DNA]</scope>
    <source>
        <strain evidence="3 4">BRFM 1820</strain>
    </source>
</reference>
<keyword evidence="2" id="KW-1133">Transmembrane helix</keyword>
<organism evidence="3 4">
    <name type="scientific">Lentinus brumalis</name>
    <dbReference type="NCBI Taxonomy" id="2498619"/>
    <lineage>
        <taxon>Eukaryota</taxon>
        <taxon>Fungi</taxon>
        <taxon>Dikarya</taxon>
        <taxon>Basidiomycota</taxon>
        <taxon>Agaricomycotina</taxon>
        <taxon>Agaricomycetes</taxon>
        <taxon>Polyporales</taxon>
        <taxon>Polyporaceae</taxon>
        <taxon>Lentinus</taxon>
    </lineage>
</organism>
<feature type="region of interest" description="Disordered" evidence="1">
    <location>
        <begin position="23"/>
        <end position="52"/>
    </location>
</feature>
<feature type="transmembrane region" description="Helical" evidence="2">
    <location>
        <begin position="280"/>
        <end position="299"/>
    </location>
</feature>